<dbReference type="AlphaFoldDB" id="A0A8H3FJ49"/>
<evidence type="ECO:0000313" key="4">
    <source>
        <dbReference type="Proteomes" id="UP000664521"/>
    </source>
</evidence>
<dbReference type="SUPFAM" id="SSF53067">
    <property type="entry name" value="Actin-like ATPase domain"/>
    <property type="match status" value="2"/>
</dbReference>
<dbReference type="Gene3D" id="3.90.640.60">
    <property type="match status" value="1"/>
</dbReference>
<evidence type="ECO:0000256" key="2">
    <source>
        <dbReference type="SAM" id="MobiDB-lite"/>
    </source>
</evidence>
<protein>
    <submittedName>
        <fullName evidence="3">Actin-like protein arp9 (SWI/SNF complex component arp9)</fullName>
    </submittedName>
</protein>
<evidence type="ECO:0000313" key="3">
    <source>
        <dbReference type="EMBL" id="CAF9923732.1"/>
    </source>
</evidence>
<dbReference type="SMART" id="SM00268">
    <property type="entry name" value="ACTIN"/>
    <property type="match status" value="1"/>
</dbReference>
<evidence type="ECO:0000256" key="1">
    <source>
        <dbReference type="RuleBase" id="RU000487"/>
    </source>
</evidence>
<sequence length="670" mass="73337">MPSSSSFKEEHILLIVPGSQTTLAQLGLPESFTPARLRISTRMFPAEKKGEWEPLKVRERKVTKTVTTNGTEPTDGDISMGDVNGAEQHEEEETLYEEDPTTDEGAVWPIRDGRVVDWSCFFALLTHVHNTLSPTLHTPVLVVTQPAWTSRDHETLTQFFFEKFKTPAFCIMDAALAACYAFATGTATVVDVGYTKCDVTAVNDFIITEDGRATGMTGCGGDAMTQRLYDLLSAKGFSRDMCEQLKKNSICEILPAGTELPGENQGSQITNPAAAASTGATGDSTGNAPRGPGVDTEVGDEDQDRLKEGEADDGVLDVAGIVASGKTNEFLARKEKEKQDKAAAKKAAGEVAAAAKQARLPNSKRLKASFQYTERRSPDELNANGKRLAEIEAAESKRQKSPDLVTPTSATAEHFDTALARKEERRRHRETFIRRDIEVGAERLQAASGGTLEKIADAIHRSILSVPDHHKRTELWESLIILGNGSKVKGFRDALLGTLNARYLISPSSTTMFTSELPSTFTTPGPTGTNTPLPQSHSSTHHNPSGVNPLLLAATTSHLAPPGQSLHSQFQMQQVYQQQQQRVQQTQMMEQPKHGQTPMNIGVKKMPEYFPEWKEFGTEEASFLGAQVAAKVVFVVDQGASKGFMTRTEYNEMGPPAKFKHYRSLRLFHS</sequence>
<proteinExistence type="inferred from homology"/>
<dbReference type="OrthoDB" id="74201at2759"/>
<feature type="region of interest" description="Disordered" evidence="2">
    <location>
        <begin position="63"/>
        <end position="103"/>
    </location>
</feature>
<feature type="compositionally biased region" description="Low complexity" evidence="2">
    <location>
        <begin position="273"/>
        <end position="288"/>
    </location>
</feature>
<dbReference type="PANTHER" id="PTHR11937">
    <property type="entry name" value="ACTIN"/>
    <property type="match status" value="1"/>
</dbReference>
<dbReference type="Proteomes" id="UP000664521">
    <property type="component" value="Unassembled WGS sequence"/>
</dbReference>
<reference evidence="3" key="1">
    <citation type="submission" date="2021-03" db="EMBL/GenBank/DDBJ databases">
        <authorList>
            <person name="Tagirdzhanova G."/>
        </authorList>
    </citation>
    <scope>NUCLEOTIDE SEQUENCE</scope>
</reference>
<accession>A0A8H3FJ49</accession>
<name>A0A8H3FJ49_9LECA</name>
<dbReference type="Gene3D" id="3.30.420.40">
    <property type="match status" value="3"/>
</dbReference>
<dbReference type="Pfam" id="PF00022">
    <property type="entry name" value="Actin"/>
    <property type="match status" value="1"/>
</dbReference>
<comment type="similarity">
    <text evidence="1">Belongs to the actin family.</text>
</comment>
<gene>
    <name evidence="3" type="primary">ARP9</name>
    <name evidence="3" type="ORF">HETSPECPRED_005406</name>
</gene>
<dbReference type="EMBL" id="CAJPDS010000034">
    <property type="protein sequence ID" value="CAF9923732.1"/>
    <property type="molecule type" value="Genomic_DNA"/>
</dbReference>
<feature type="region of interest" description="Disordered" evidence="2">
    <location>
        <begin position="515"/>
        <end position="545"/>
    </location>
</feature>
<dbReference type="InterPro" id="IPR043129">
    <property type="entry name" value="ATPase_NBD"/>
</dbReference>
<feature type="compositionally biased region" description="Acidic residues" evidence="2">
    <location>
        <begin position="89"/>
        <end position="102"/>
    </location>
</feature>
<comment type="caution">
    <text evidence="3">The sequence shown here is derived from an EMBL/GenBank/DDBJ whole genome shotgun (WGS) entry which is preliminary data.</text>
</comment>
<feature type="compositionally biased region" description="Polar residues" evidence="2">
    <location>
        <begin position="535"/>
        <end position="545"/>
    </location>
</feature>
<feature type="compositionally biased region" description="Low complexity" evidence="2">
    <location>
        <begin position="517"/>
        <end position="534"/>
    </location>
</feature>
<dbReference type="InterPro" id="IPR004000">
    <property type="entry name" value="Actin"/>
</dbReference>
<organism evidence="3 4">
    <name type="scientific">Heterodermia speciosa</name>
    <dbReference type="NCBI Taxonomy" id="116794"/>
    <lineage>
        <taxon>Eukaryota</taxon>
        <taxon>Fungi</taxon>
        <taxon>Dikarya</taxon>
        <taxon>Ascomycota</taxon>
        <taxon>Pezizomycotina</taxon>
        <taxon>Lecanoromycetes</taxon>
        <taxon>OSLEUM clade</taxon>
        <taxon>Lecanoromycetidae</taxon>
        <taxon>Caliciales</taxon>
        <taxon>Physciaceae</taxon>
        <taxon>Heterodermia</taxon>
    </lineage>
</organism>
<keyword evidence="4" id="KW-1185">Reference proteome</keyword>
<feature type="region of interest" description="Disordered" evidence="2">
    <location>
        <begin position="261"/>
        <end position="312"/>
    </location>
</feature>